<dbReference type="STRING" id="1273541.Pyrde_0241"/>
<dbReference type="EMBL" id="NCQP01000006">
    <property type="protein sequence ID" value="OWJ54362.1"/>
    <property type="molecule type" value="Genomic_DNA"/>
</dbReference>
<feature type="domain" description="ChsH2 rubredoxin-like zinc ribbon" evidence="2">
    <location>
        <begin position="13"/>
        <end position="47"/>
    </location>
</feature>
<reference evidence="4 6" key="2">
    <citation type="submission" date="2017-05" db="EMBL/GenBank/DDBJ databases">
        <title>The draft genome of the hyperthermophilic archaeon 'Pyrodictium delaneyi strain Hulk', an iron and nitrate reducer, reveals the capacity for sulfate reduction.</title>
        <authorList>
            <person name="Demey L.M."/>
            <person name="Miller C."/>
            <person name="Manzella M."/>
            <person name="Reguera G."/>
            <person name="Kashefi K."/>
        </authorList>
    </citation>
    <scope>NUCLEOTIDE SEQUENCE [LARGE SCALE GENOMIC DNA]</scope>
    <source>
        <strain evidence="4 6">Hulk</strain>
    </source>
</reference>
<accession>A0A0P0N1F5</accession>
<dbReference type="RefSeq" id="WP_055407517.1">
    <property type="nucleotide sequence ID" value="NZ_CP013011.1"/>
</dbReference>
<dbReference type="Gene3D" id="6.10.30.10">
    <property type="match status" value="1"/>
</dbReference>
<evidence type="ECO:0000259" key="2">
    <source>
        <dbReference type="Pfam" id="PF12172"/>
    </source>
</evidence>
<evidence type="ECO:0000313" key="3">
    <source>
        <dbReference type="EMBL" id="ALL00291.1"/>
    </source>
</evidence>
<evidence type="ECO:0000313" key="5">
    <source>
        <dbReference type="Proteomes" id="UP000058613"/>
    </source>
</evidence>
<dbReference type="InterPro" id="IPR022002">
    <property type="entry name" value="ChsH2_Znr"/>
</dbReference>
<sequence length="146" mass="16516">MTLRMSPVRVWRERIPRYRLVGRECKKCGRRHYPPRPACPHCGSRELVDVELPQTGTVETYTVIYTVMDGFRDRAPLVIALVKLDDGTRVLAPITDAEPGEVKTGMRVEAVLRRIRRDGEHGVIAYGVAFRPALFSGRKADSQQQA</sequence>
<dbReference type="Proteomes" id="UP000196694">
    <property type="component" value="Unassembled WGS sequence"/>
</dbReference>
<proteinExistence type="predicted"/>
<dbReference type="InterPro" id="IPR052513">
    <property type="entry name" value="Thioester_dehydratase-like"/>
</dbReference>
<keyword evidence="6" id="KW-1185">Reference proteome</keyword>
<evidence type="ECO:0000313" key="6">
    <source>
        <dbReference type="Proteomes" id="UP000196694"/>
    </source>
</evidence>
<feature type="domain" description="ChsH2 C-terminal OB-fold" evidence="1">
    <location>
        <begin position="50"/>
        <end position="113"/>
    </location>
</feature>
<dbReference type="InterPro" id="IPR002878">
    <property type="entry name" value="ChsH2_C"/>
</dbReference>
<dbReference type="SUPFAM" id="SSF50249">
    <property type="entry name" value="Nucleic acid-binding proteins"/>
    <property type="match status" value="1"/>
</dbReference>
<dbReference type="KEGG" id="pdl:Pyrde_0241"/>
<dbReference type="AlphaFoldDB" id="A0A0P0N1F5"/>
<dbReference type="InterPro" id="IPR012340">
    <property type="entry name" value="NA-bd_OB-fold"/>
</dbReference>
<evidence type="ECO:0000259" key="1">
    <source>
        <dbReference type="Pfam" id="PF01796"/>
    </source>
</evidence>
<dbReference type="PANTHER" id="PTHR34075">
    <property type="entry name" value="BLR3430 PROTEIN"/>
    <property type="match status" value="1"/>
</dbReference>
<dbReference type="Pfam" id="PF01796">
    <property type="entry name" value="OB_ChsH2_C"/>
    <property type="match status" value="1"/>
</dbReference>
<dbReference type="OrthoDB" id="9573at2157"/>
<evidence type="ECO:0000313" key="4">
    <source>
        <dbReference type="EMBL" id="OWJ54362.1"/>
    </source>
</evidence>
<name>A0A0P0N1F5_9CREN</name>
<dbReference type="Proteomes" id="UP000058613">
    <property type="component" value="Chromosome"/>
</dbReference>
<organism evidence="3 5">
    <name type="scientific">Pyrodictium delaneyi</name>
    <dbReference type="NCBI Taxonomy" id="1273541"/>
    <lineage>
        <taxon>Archaea</taxon>
        <taxon>Thermoproteota</taxon>
        <taxon>Thermoprotei</taxon>
        <taxon>Desulfurococcales</taxon>
        <taxon>Pyrodictiaceae</taxon>
        <taxon>Pyrodictium</taxon>
    </lineage>
</organism>
<dbReference type="EMBL" id="CP013011">
    <property type="protein sequence ID" value="ALL00291.1"/>
    <property type="molecule type" value="Genomic_DNA"/>
</dbReference>
<dbReference type="Gene3D" id="2.40.50.840">
    <property type="match status" value="1"/>
</dbReference>
<dbReference type="Pfam" id="PF12172">
    <property type="entry name" value="zf-ChsH2"/>
    <property type="match status" value="1"/>
</dbReference>
<dbReference type="PANTHER" id="PTHR34075:SF5">
    <property type="entry name" value="BLR3430 PROTEIN"/>
    <property type="match status" value="1"/>
</dbReference>
<dbReference type="GeneID" id="26098568"/>
<gene>
    <name evidence="4" type="ORF">Pdsh_07760</name>
    <name evidence="3" type="ORF">Pyrde_0241</name>
</gene>
<protein>
    <submittedName>
        <fullName evidence="4">Transcriptional regulator</fullName>
    </submittedName>
</protein>
<reference evidence="3 5" key="1">
    <citation type="submission" date="2015-10" db="EMBL/GenBank/DDBJ databases">
        <title>Complete genome sequence of hyperthermophilic archaeon Pyrodictium delaneyi Su06.</title>
        <authorList>
            <person name="Jung J.-H."/>
            <person name="Lin J."/>
            <person name="Holden J.F."/>
            <person name="Park C.-S."/>
        </authorList>
    </citation>
    <scope>NUCLEOTIDE SEQUENCE [LARGE SCALE GENOMIC DNA]</scope>
    <source>
        <strain evidence="3 5">Su06</strain>
    </source>
</reference>